<evidence type="ECO:0000256" key="5">
    <source>
        <dbReference type="SAM" id="Phobius"/>
    </source>
</evidence>
<dbReference type="EMBL" id="BFAA01004258">
    <property type="protein sequence ID" value="GCB66130.1"/>
    <property type="molecule type" value="Genomic_DNA"/>
</dbReference>
<evidence type="ECO:0000256" key="2">
    <source>
        <dbReference type="ARBA" id="ARBA00023157"/>
    </source>
</evidence>
<gene>
    <name evidence="7" type="ORF">scyTo_0010053</name>
</gene>
<evidence type="ECO:0000313" key="8">
    <source>
        <dbReference type="Proteomes" id="UP000288216"/>
    </source>
</evidence>
<dbReference type="Pfam" id="PF07679">
    <property type="entry name" value="I-set"/>
    <property type="match status" value="1"/>
</dbReference>
<dbReference type="InterPro" id="IPR003599">
    <property type="entry name" value="Ig_sub"/>
</dbReference>
<dbReference type="OrthoDB" id="6159398at2759"/>
<evidence type="ECO:0000256" key="1">
    <source>
        <dbReference type="ARBA" id="ARBA00022729"/>
    </source>
</evidence>
<reference evidence="7 8" key="1">
    <citation type="journal article" date="2018" name="Nat. Ecol. Evol.">
        <title>Shark genomes provide insights into elasmobranch evolution and the origin of vertebrates.</title>
        <authorList>
            <person name="Hara Y"/>
            <person name="Yamaguchi K"/>
            <person name="Onimaru K"/>
            <person name="Kadota M"/>
            <person name="Koyanagi M"/>
            <person name="Keeley SD"/>
            <person name="Tatsumi K"/>
            <person name="Tanaka K"/>
            <person name="Motone F"/>
            <person name="Kageyama Y"/>
            <person name="Nozu R"/>
            <person name="Adachi N"/>
            <person name="Nishimura O"/>
            <person name="Nakagawa R"/>
            <person name="Tanegashima C"/>
            <person name="Kiyatake I"/>
            <person name="Matsumoto R"/>
            <person name="Murakumo K"/>
            <person name="Nishida K"/>
            <person name="Terakita A"/>
            <person name="Kuratani S"/>
            <person name="Sato K"/>
            <person name="Hyodo S Kuraku.S."/>
        </authorList>
    </citation>
    <scope>NUCLEOTIDE SEQUENCE [LARGE SCALE GENOMIC DNA]</scope>
</reference>
<proteinExistence type="predicted"/>
<accession>A0A401NZ51</accession>
<dbReference type="Proteomes" id="UP000288216">
    <property type="component" value="Unassembled WGS sequence"/>
</dbReference>
<feature type="domain" description="Ig-like" evidence="6">
    <location>
        <begin position="65"/>
        <end position="152"/>
    </location>
</feature>
<keyword evidence="4" id="KW-0393">Immunoglobulin domain</keyword>
<dbReference type="OMA" id="MPAYENC"/>
<keyword evidence="5" id="KW-0472">Membrane</keyword>
<keyword evidence="8" id="KW-1185">Reference proteome</keyword>
<comment type="caution">
    <text evidence="7">The sequence shown here is derived from an EMBL/GenBank/DDBJ whole genome shotgun (WGS) entry which is preliminary data.</text>
</comment>
<dbReference type="SMART" id="SM00408">
    <property type="entry name" value="IGc2"/>
    <property type="match status" value="1"/>
</dbReference>
<dbReference type="STRING" id="75743.A0A401NZ51"/>
<protein>
    <recommendedName>
        <fullName evidence="6">Ig-like domain-containing protein</fullName>
    </recommendedName>
</protein>
<keyword evidence="1" id="KW-0732">Signal</keyword>
<dbReference type="SUPFAM" id="SSF48726">
    <property type="entry name" value="Immunoglobulin"/>
    <property type="match status" value="2"/>
</dbReference>
<dbReference type="PANTHER" id="PTHR44337:SF20">
    <property type="entry name" value="CARCINOEMBRYONIC ANTIGEN-RELATED CELL ADHESION MOLECULE 5-RELATED"/>
    <property type="match status" value="1"/>
</dbReference>
<dbReference type="InterPro" id="IPR036179">
    <property type="entry name" value="Ig-like_dom_sf"/>
</dbReference>
<dbReference type="InterPro" id="IPR003598">
    <property type="entry name" value="Ig_sub2"/>
</dbReference>
<keyword evidence="5" id="KW-0812">Transmembrane</keyword>
<dbReference type="InterPro" id="IPR013098">
    <property type="entry name" value="Ig_I-set"/>
</dbReference>
<keyword evidence="5" id="KW-1133">Transmembrane helix</keyword>
<evidence type="ECO:0000313" key="7">
    <source>
        <dbReference type="EMBL" id="GCB66130.1"/>
    </source>
</evidence>
<dbReference type="AlphaFoldDB" id="A0A401NZ51"/>
<dbReference type="PROSITE" id="PS50835">
    <property type="entry name" value="IG_LIKE"/>
    <property type="match status" value="1"/>
</dbReference>
<sequence>MDVTLWIGTTVDINNQYVGRVELAHNFSLLFKSVTVGDSGEYIVTMSSHSDAERKARIHLVVFEPIFTVHITSNNSNTVRENASVCLTCHVVGDWTKIIWSFNGSVVSSNERIILASENSTLTIIGVNAINVGEYQCVARSPVGEKASKLYSLHIGKSDAESCNIDKWIVAVAVLGVISMAALVAIGVIVFKMWSMAPKEISGHFTLPTVSGSLSAMPAYENCMLSVNKEQKCGNEDQSDSSYMALQFSNESVYDQLDS</sequence>
<keyword evidence="2" id="KW-1015">Disulfide bond</keyword>
<evidence type="ECO:0000259" key="6">
    <source>
        <dbReference type="PROSITE" id="PS50835"/>
    </source>
</evidence>
<dbReference type="InterPro" id="IPR052598">
    <property type="entry name" value="IgSF_CEA-related"/>
</dbReference>
<organism evidence="7 8">
    <name type="scientific">Scyliorhinus torazame</name>
    <name type="common">Cloudy catshark</name>
    <name type="synonym">Catulus torazame</name>
    <dbReference type="NCBI Taxonomy" id="75743"/>
    <lineage>
        <taxon>Eukaryota</taxon>
        <taxon>Metazoa</taxon>
        <taxon>Chordata</taxon>
        <taxon>Craniata</taxon>
        <taxon>Vertebrata</taxon>
        <taxon>Chondrichthyes</taxon>
        <taxon>Elasmobranchii</taxon>
        <taxon>Galeomorphii</taxon>
        <taxon>Galeoidea</taxon>
        <taxon>Carcharhiniformes</taxon>
        <taxon>Scyliorhinidae</taxon>
        <taxon>Scyliorhinus</taxon>
    </lineage>
</organism>
<dbReference type="PANTHER" id="PTHR44337">
    <property type="entry name" value="CARCINOEMBRYONIC ANTIGEN-RELATED CELL ADHESION MOLECULE 8"/>
    <property type="match status" value="1"/>
</dbReference>
<feature type="transmembrane region" description="Helical" evidence="5">
    <location>
        <begin position="168"/>
        <end position="191"/>
    </location>
</feature>
<dbReference type="InterPro" id="IPR013783">
    <property type="entry name" value="Ig-like_fold"/>
</dbReference>
<dbReference type="InterPro" id="IPR007110">
    <property type="entry name" value="Ig-like_dom"/>
</dbReference>
<dbReference type="Gene3D" id="2.60.40.10">
    <property type="entry name" value="Immunoglobulins"/>
    <property type="match status" value="2"/>
</dbReference>
<name>A0A401NZ51_SCYTO</name>
<evidence type="ECO:0000256" key="3">
    <source>
        <dbReference type="ARBA" id="ARBA00023180"/>
    </source>
</evidence>
<dbReference type="SMART" id="SM00409">
    <property type="entry name" value="IG"/>
    <property type="match status" value="1"/>
</dbReference>
<evidence type="ECO:0000256" key="4">
    <source>
        <dbReference type="ARBA" id="ARBA00023319"/>
    </source>
</evidence>
<keyword evidence="3" id="KW-0325">Glycoprotein</keyword>